<dbReference type="PROSITE" id="PS01149">
    <property type="entry name" value="PSI_RSU"/>
    <property type="match status" value="1"/>
</dbReference>
<organism evidence="5 6">
    <name type="scientific">Polluticaenibacter yanchengensis</name>
    <dbReference type="NCBI Taxonomy" id="3014562"/>
    <lineage>
        <taxon>Bacteria</taxon>
        <taxon>Pseudomonadati</taxon>
        <taxon>Bacteroidota</taxon>
        <taxon>Chitinophagia</taxon>
        <taxon>Chitinophagales</taxon>
        <taxon>Chitinophagaceae</taxon>
        <taxon>Polluticaenibacter</taxon>
    </lineage>
</organism>
<evidence type="ECO:0000256" key="1">
    <source>
        <dbReference type="ARBA" id="ARBA00008348"/>
    </source>
</evidence>
<accession>A0ABT4UGG0</accession>
<dbReference type="EMBL" id="JAQGEF010000001">
    <property type="protein sequence ID" value="MDA3613295.1"/>
    <property type="molecule type" value="Genomic_DNA"/>
</dbReference>
<gene>
    <name evidence="5" type="ORF">O3P16_00635</name>
</gene>
<dbReference type="Gene3D" id="3.30.70.580">
    <property type="entry name" value="Pseudouridine synthase I, catalytic domain, N-terminal subdomain"/>
    <property type="match status" value="1"/>
</dbReference>
<dbReference type="SUPFAM" id="SSF55120">
    <property type="entry name" value="Pseudouridine synthase"/>
    <property type="match status" value="1"/>
</dbReference>
<dbReference type="InterPro" id="IPR018496">
    <property type="entry name" value="PsdUridine_synth_RsuA/RluB_CS"/>
</dbReference>
<name>A0ABT4UGG0_9BACT</name>
<keyword evidence="6" id="KW-1185">Reference proteome</keyword>
<reference evidence="5 6" key="1">
    <citation type="submission" date="2022-12" db="EMBL/GenBank/DDBJ databases">
        <title>Chitinophagaceae gen. sp. nov., a new member of the family Chitinophagaceae, isolated from soil in a chemical factory.</title>
        <authorList>
            <person name="Ke Z."/>
        </authorList>
    </citation>
    <scope>NUCLEOTIDE SEQUENCE [LARGE SCALE GENOMIC DNA]</scope>
    <source>
        <strain evidence="5 6">LY-5</strain>
    </source>
</reference>
<dbReference type="InterPro" id="IPR006145">
    <property type="entry name" value="PsdUridine_synth_RsuA/RluA"/>
</dbReference>
<evidence type="ECO:0000256" key="3">
    <source>
        <dbReference type="RuleBase" id="RU003887"/>
    </source>
</evidence>
<sequence length="196" mass="22159">MAFQCYIINKPFQVLTAFTSADGKKHLGDLFKVPKDVYPVGRLDYDSEGLLILTNDKQLTNRLLNPEFAHKRSYWVQVEGDITEEAIAKLSTGIEINVNGIPHNTQPAKAVKLKTAPDIPERNPPVRFRENIPTSWLSLTLTEGKNRQVRRMTAAVGFPTLRLIRYKIEQLTISALKPGEISEISRNQLYKKLGIS</sequence>
<dbReference type="InterPro" id="IPR050343">
    <property type="entry name" value="RsuA_PseudoU_synthase"/>
</dbReference>
<dbReference type="InterPro" id="IPR020103">
    <property type="entry name" value="PsdUridine_synth_cat_dom_sf"/>
</dbReference>
<dbReference type="PANTHER" id="PTHR47683:SF2">
    <property type="entry name" value="RNA-BINDING S4 DOMAIN-CONTAINING PROTEIN"/>
    <property type="match status" value="1"/>
</dbReference>
<dbReference type="InterPro" id="IPR000748">
    <property type="entry name" value="PsdUridine_synth_RsuA/RluB/E/F"/>
</dbReference>
<evidence type="ECO:0000259" key="4">
    <source>
        <dbReference type="Pfam" id="PF00849"/>
    </source>
</evidence>
<proteinExistence type="inferred from homology"/>
<keyword evidence="2 3" id="KW-0413">Isomerase</keyword>
<dbReference type="PANTHER" id="PTHR47683">
    <property type="entry name" value="PSEUDOURIDINE SYNTHASE FAMILY PROTEIN-RELATED"/>
    <property type="match status" value="1"/>
</dbReference>
<dbReference type="Gene3D" id="3.30.70.1560">
    <property type="entry name" value="Alpha-L RNA-binding motif"/>
    <property type="match status" value="1"/>
</dbReference>
<comment type="caution">
    <text evidence="5">The sequence shown here is derived from an EMBL/GenBank/DDBJ whole genome shotgun (WGS) entry which is preliminary data.</text>
</comment>
<evidence type="ECO:0000256" key="2">
    <source>
        <dbReference type="ARBA" id="ARBA00023235"/>
    </source>
</evidence>
<dbReference type="InterPro" id="IPR020094">
    <property type="entry name" value="TruA/RsuA/RluB/E/F_N"/>
</dbReference>
<dbReference type="Proteomes" id="UP001210231">
    <property type="component" value="Unassembled WGS sequence"/>
</dbReference>
<dbReference type="RefSeq" id="WP_407029627.1">
    <property type="nucleotide sequence ID" value="NZ_JAQGEF010000001.1"/>
</dbReference>
<feature type="domain" description="Pseudouridine synthase RsuA/RluA-like" evidence="4">
    <location>
        <begin position="6"/>
        <end position="155"/>
    </location>
</feature>
<evidence type="ECO:0000313" key="5">
    <source>
        <dbReference type="EMBL" id="MDA3613295.1"/>
    </source>
</evidence>
<dbReference type="NCBIfam" id="TIGR00093">
    <property type="entry name" value="pseudouridine synthase"/>
    <property type="match status" value="1"/>
</dbReference>
<dbReference type="InterPro" id="IPR042092">
    <property type="entry name" value="PsdUridine_s_RsuA/RluB/E/F_cat"/>
</dbReference>
<protein>
    <recommendedName>
        <fullName evidence="3">Pseudouridine synthase</fullName>
        <ecNumber evidence="3">5.4.99.-</ecNumber>
    </recommendedName>
</protein>
<dbReference type="Pfam" id="PF00849">
    <property type="entry name" value="PseudoU_synth_2"/>
    <property type="match status" value="1"/>
</dbReference>
<comment type="similarity">
    <text evidence="1 3">Belongs to the pseudouridine synthase RsuA family.</text>
</comment>
<evidence type="ECO:0000313" key="6">
    <source>
        <dbReference type="Proteomes" id="UP001210231"/>
    </source>
</evidence>
<dbReference type="EC" id="5.4.99.-" evidence="3"/>